<evidence type="ECO:0000256" key="5">
    <source>
        <dbReference type="ARBA" id="ARBA00022692"/>
    </source>
</evidence>
<dbReference type="GO" id="GO:0015556">
    <property type="term" value="F:C4-dicarboxylate transmembrane transporter activity"/>
    <property type="evidence" value="ECO:0007669"/>
    <property type="project" value="InterPro"/>
</dbReference>
<comment type="similarity">
    <text evidence="2">Belongs to the DcuC/DcuD transporter (TC 2.A.61) family.</text>
</comment>
<feature type="transmembrane region" description="Helical" evidence="8">
    <location>
        <begin position="140"/>
        <end position="164"/>
    </location>
</feature>
<name>A0AAW8CMP6_9PAST</name>
<comment type="caution">
    <text evidence="9">The sequence shown here is derived from an EMBL/GenBank/DDBJ whole genome shotgun (WGS) entry which is preliminary data.</text>
</comment>
<feature type="transmembrane region" description="Helical" evidence="8">
    <location>
        <begin position="237"/>
        <end position="257"/>
    </location>
</feature>
<feature type="transmembrane region" description="Helical" evidence="8">
    <location>
        <begin position="269"/>
        <end position="287"/>
    </location>
</feature>
<reference evidence="9" key="1">
    <citation type="journal article" date="2023" name="Front. Microbiol.">
        <title>Phylogeography and host specificity of Pasteurellaceae pathogenic to sea-farmed fish in the north-east Atlantic.</title>
        <authorList>
            <person name="Gulla S."/>
            <person name="Colquhoun D.J."/>
            <person name="Olsen A.B."/>
            <person name="Spilsberg B."/>
            <person name="Lagesen K."/>
            <person name="Aakesson C.P."/>
            <person name="Strom S."/>
            <person name="Manji F."/>
            <person name="Birkbeck T.H."/>
            <person name="Nilsen H.K."/>
        </authorList>
    </citation>
    <scope>NUCLEOTIDE SEQUENCE</scope>
    <source>
        <strain evidence="9">VIB1234</strain>
    </source>
</reference>
<keyword evidence="6 8" id="KW-1133">Transmembrane helix</keyword>
<accession>A0AAW8CMP6</accession>
<feature type="transmembrane region" description="Helical" evidence="8">
    <location>
        <begin position="6"/>
        <end position="22"/>
    </location>
</feature>
<evidence type="ECO:0000256" key="8">
    <source>
        <dbReference type="SAM" id="Phobius"/>
    </source>
</evidence>
<evidence type="ECO:0000256" key="3">
    <source>
        <dbReference type="ARBA" id="ARBA00022448"/>
    </source>
</evidence>
<evidence type="ECO:0000313" key="10">
    <source>
        <dbReference type="Proteomes" id="UP001230466"/>
    </source>
</evidence>
<protein>
    <submittedName>
        <fullName evidence="9">C4-dicarboxylate transporter DcuC</fullName>
    </submittedName>
</protein>
<evidence type="ECO:0000256" key="6">
    <source>
        <dbReference type="ARBA" id="ARBA00022989"/>
    </source>
</evidence>
<dbReference type="PANTHER" id="PTHR42002:SF2">
    <property type="entry name" value="ANAEROBIC C4-DICARBOXYLATE TRANSPORTER DCUC-RELATED"/>
    <property type="match status" value="1"/>
</dbReference>
<dbReference type="AlphaFoldDB" id="A0AAW8CMP6"/>
<proteinExistence type="inferred from homology"/>
<dbReference type="EMBL" id="JASAYJ010000008">
    <property type="protein sequence ID" value="MDP8187112.1"/>
    <property type="molecule type" value="Genomic_DNA"/>
</dbReference>
<dbReference type="RefSeq" id="WP_211597692.1">
    <property type="nucleotide sequence ID" value="NZ_JAGRQI010000007.1"/>
</dbReference>
<evidence type="ECO:0000313" key="9">
    <source>
        <dbReference type="EMBL" id="MDP8187112.1"/>
    </source>
</evidence>
<feature type="transmembrane region" description="Helical" evidence="8">
    <location>
        <begin position="419"/>
        <end position="438"/>
    </location>
</feature>
<dbReference type="InterPro" id="IPR018385">
    <property type="entry name" value="C4_dicarb_anaerob_car-like"/>
</dbReference>
<evidence type="ECO:0000256" key="4">
    <source>
        <dbReference type="ARBA" id="ARBA00022475"/>
    </source>
</evidence>
<keyword evidence="3" id="KW-0813">Transport</keyword>
<feature type="transmembrane region" description="Helical" evidence="8">
    <location>
        <begin position="185"/>
        <end position="206"/>
    </location>
</feature>
<dbReference type="GO" id="GO:0005886">
    <property type="term" value="C:plasma membrane"/>
    <property type="evidence" value="ECO:0007669"/>
    <property type="project" value="UniProtKB-SubCell"/>
</dbReference>
<feature type="transmembrane region" description="Helical" evidence="8">
    <location>
        <begin position="29"/>
        <end position="48"/>
    </location>
</feature>
<dbReference type="Pfam" id="PF03606">
    <property type="entry name" value="DcuC"/>
    <property type="match status" value="1"/>
</dbReference>
<comment type="subcellular location">
    <subcellularLocation>
        <location evidence="1">Cell membrane</location>
        <topology evidence="1">Multi-pass membrane protein</topology>
    </subcellularLocation>
</comment>
<organism evidence="9 10">
    <name type="scientific">Pasteurella atlantica</name>
    <dbReference type="NCBI Taxonomy" id="2827233"/>
    <lineage>
        <taxon>Bacteria</taxon>
        <taxon>Pseudomonadati</taxon>
        <taxon>Pseudomonadota</taxon>
        <taxon>Gammaproteobacteria</taxon>
        <taxon>Pasteurellales</taxon>
        <taxon>Pasteurellaceae</taxon>
        <taxon>Pasteurella</taxon>
    </lineage>
</organism>
<feature type="transmembrane region" description="Helical" evidence="8">
    <location>
        <begin position="307"/>
        <end position="331"/>
    </location>
</feature>
<feature type="transmembrane region" description="Helical" evidence="8">
    <location>
        <begin position="343"/>
        <end position="366"/>
    </location>
</feature>
<keyword evidence="4" id="KW-1003">Cell membrane</keyword>
<dbReference type="NCBIfam" id="TIGR00771">
    <property type="entry name" value="DcuC"/>
    <property type="match status" value="1"/>
</dbReference>
<dbReference type="PANTHER" id="PTHR42002">
    <property type="entry name" value="ANAEROBIC C4-DICARBOXYLATE TRANSPORTER DCUC-RELATED"/>
    <property type="match status" value="1"/>
</dbReference>
<dbReference type="NCBIfam" id="NF037994">
    <property type="entry name" value="DcuC_1"/>
    <property type="match status" value="1"/>
</dbReference>
<evidence type="ECO:0000256" key="7">
    <source>
        <dbReference type="ARBA" id="ARBA00023136"/>
    </source>
</evidence>
<keyword evidence="7 8" id="KW-0472">Membrane</keyword>
<dbReference type="Proteomes" id="UP001230466">
    <property type="component" value="Unassembled WGS sequence"/>
</dbReference>
<dbReference type="InterPro" id="IPR004669">
    <property type="entry name" value="C4_dicarb_anaerob_car"/>
</dbReference>
<feature type="transmembrane region" description="Helical" evidence="8">
    <location>
        <begin position="94"/>
        <end position="113"/>
    </location>
</feature>
<evidence type="ECO:0000256" key="1">
    <source>
        <dbReference type="ARBA" id="ARBA00004651"/>
    </source>
</evidence>
<sequence>METLKLIVAALGVIAVVVLLIKKFETKTVLIGVGLILCVLSLKPMLALGAFTSYMTKAGLIKAICASMGFAFVMKYTKCDKHLVKLLTNPLRNIGFLLIPLTVLVTYFINIAIPSASGCSAAVGATLIPLLMASGVRADMAAAAVFAGTFGGVLSPGSAHNNYITDLVKKTNPEFTVQEVIKVQLPSALVALVVTLFAISVVAYLLKDYQKGKNFMLEPNLIDSQQDDAENGEPVNYLYAVMPLVPLFILIVGATSLKELPFLAWTNMGVAEAMILGAILTIFVTLTNPQHITKEFFNGMGKAYANVIGIIIAAGVFVVGLKSCGAIDAVIEVLKSEQEYVKFGGTFVPFLMGMVTGSGDAAAFAFNQAVTVKATELGFDQATLGMAVAIAGALGRTASPIAGACIVCAGIAGANPIQIAKRTGLGMLISICVIAFIIL</sequence>
<keyword evidence="5 8" id="KW-0812">Transmembrane</keyword>
<evidence type="ECO:0000256" key="2">
    <source>
        <dbReference type="ARBA" id="ARBA00005275"/>
    </source>
</evidence>
<feature type="transmembrane region" description="Helical" evidence="8">
    <location>
        <begin position="54"/>
        <end position="73"/>
    </location>
</feature>
<gene>
    <name evidence="9" type="primary">dcuC</name>
    <name evidence="9" type="ORF">QJU78_04905</name>
</gene>
<feature type="transmembrane region" description="Helical" evidence="8">
    <location>
        <begin position="386"/>
        <end position="412"/>
    </location>
</feature>